<dbReference type="RefSeq" id="WP_220560886.1">
    <property type="nucleotide sequence ID" value="NZ_CP074133.1"/>
</dbReference>
<evidence type="ECO:0000256" key="7">
    <source>
        <dbReference type="SAM" id="Phobius"/>
    </source>
</evidence>
<dbReference type="PANTHER" id="PTHR42718">
    <property type="entry name" value="MAJOR FACILITATOR SUPERFAMILY MULTIDRUG TRANSPORTER MFSC"/>
    <property type="match status" value="1"/>
</dbReference>
<comment type="subcellular location">
    <subcellularLocation>
        <location evidence="1">Cell membrane</location>
        <topology evidence="1">Multi-pass membrane protein</topology>
    </subcellularLocation>
</comment>
<evidence type="ECO:0000256" key="1">
    <source>
        <dbReference type="ARBA" id="ARBA00004651"/>
    </source>
</evidence>
<feature type="transmembrane region" description="Helical" evidence="7">
    <location>
        <begin position="471"/>
        <end position="490"/>
    </location>
</feature>
<feature type="transmembrane region" description="Helical" evidence="7">
    <location>
        <begin position="362"/>
        <end position="385"/>
    </location>
</feature>
<keyword evidence="10" id="KW-1185">Reference proteome</keyword>
<dbReference type="Gene3D" id="1.20.1250.20">
    <property type="entry name" value="MFS general substrate transporter like domains"/>
    <property type="match status" value="1"/>
</dbReference>
<feature type="transmembrane region" description="Helical" evidence="7">
    <location>
        <begin position="169"/>
        <end position="190"/>
    </location>
</feature>
<keyword evidence="2" id="KW-0813">Transport</keyword>
<feature type="transmembrane region" description="Helical" evidence="7">
    <location>
        <begin position="406"/>
        <end position="423"/>
    </location>
</feature>
<reference evidence="9 10" key="1">
    <citation type="submission" date="2021-05" db="EMBL/GenBank/DDBJ databases">
        <title>Direct Submission.</title>
        <authorList>
            <person name="Li K."/>
            <person name="Gao J."/>
        </authorList>
    </citation>
    <scope>NUCLEOTIDE SEQUENCE [LARGE SCALE GENOMIC DNA]</scope>
    <source>
        <strain evidence="9 10">Mg02</strain>
    </source>
</reference>
<keyword evidence="6 7" id="KW-0472">Membrane</keyword>
<name>A0ABX8BTL0_9ACTN</name>
<proteinExistence type="predicted"/>
<keyword evidence="5 7" id="KW-1133">Transmembrane helix</keyword>
<organism evidence="9 10">
    <name type="scientific">Nocardiopsis changdeensis</name>
    <dbReference type="NCBI Taxonomy" id="2831969"/>
    <lineage>
        <taxon>Bacteria</taxon>
        <taxon>Bacillati</taxon>
        <taxon>Actinomycetota</taxon>
        <taxon>Actinomycetes</taxon>
        <taxon>Streptosporangiales</taxon>
        <taxon>Nocardiopsidaceae</taxon>
        <taxon>Nocardiopsis</taxon>
    </lineage>
</organism>
<dbReference type="InterPro" id="IPR011701">
    <property type="entry name" value="MFS"/>
</dbReference>
<dbReference type="Proteomes" id="UP000676079">
    <property type="component" value="Chromosome"/>
</dbReference>
<evidence type="ECO:0000313" key="9">
    <source>
        <dbReference type="EMBL" id="QUX25347.1"/>
    </source>
</evidence>
<evidence type="ECO:0000256" key="2">
    <source>
        <dbReference type="ARBA" id="ARBA00022448"/>
    </source>
</evidence>
<dbReference type="InterPro" id="IPR020846">
    <property type="entry name" value="MFS_dom"/>
</dbReference>
<evidence type="ECO:0000256" key="5">
    <source>
        <dbReference type="ARBA" id="ARBA00022989"/>
    </source>
</evidence>
<dbReference type="Pfam" id="PF07690">
    <property type="entry name" value="MFS_1"/>
    <property type="match status" value="1"/>
</dbReference>
<dbReference type="PRINTS" id="PR01036">
    <property type="entry name" value="TCRTETB"/>
</dbReference>
<dbReference type="PROSITE" id="PS50850">
    <property type="entry name" value="MFS"/>
    <property type="match status" value="1"/>
</dbReference>
<feature type="transmembrane region" description="Helical" evidence="7">
    <location>
        <begin position="17"/>
        <end position="41"/>
    </location>
</feature>
<dbReference type="InterPro" id="IPR036259">
    <property type="entry name" value="MFS_trans_sf"/>
</dbReference>
<sequence length="517" mass="52341">MPLDASPRATARTWTGLAVLMAPTVLLFLAMTVLFLATPYIAADLGPTGGQLLWINDVYGFVMAGFLVTMGTLGDRVGRRRLLLAGAAVFALASVGAAYAPSPEILIAARALMGLGAAAIMPATLSLITVMFTDPRQRGTAIGLWAASVSAGVALGPLVGGLLLESLWWGAAMLIGVPVMALVLVAVPFLVPEYRAPVAGRLEPLSVLLSLAALLPFVYGVKKLAEEGWEALPLTALAAGAVFGVLFVRRQLRAADPLLDVRLFANRVFSGSLVVFLLAAVGIGGVYLLFTQYLQLVAEQSPLRAGLWILPAAVLLVIVSTVTPAIARRVRPAYVIAAGMALSAAGYLMLTGVDAAGGLPLLVAAFYVLYPGVAPAMALVPGLVVGAAPPEKAGAASAVNTTASDLGTSLGVALLGSVGTLVYRARMEGAGEEAGRTLPGALETAAGLPQEAGAALAESARAAFTDGLNTAAWAAAALAVLGAVLALALLRRVPATGAAEAAGTAAAESAEKEAAGR</sequence>
<accession>A0ABX8BTL0</accession>
<protein>
    <submittedName>
        <fullName evidence="9">MFS transporter</fullName>
    </submittedName>
</protein>
<feature type="transmembrane region" description="Helical" evidence="7">
    <location>
        <begin position="107"/>
        <end position="130"/>
    </location>
</feature>
<evidence type="ECO:0000256" key="3">
    <source>
        <dbReference type="ARBA" id="ARBA00022475"/>
    </source>
</evidence>
<feature type="transmembrane region" description="Helical" evidence="7">
    <location>
        <begin position="305"/>
        <end position="326"/>
    </location>
</feature>
<dbReference type="PANTHER" id="PTHR42718:SF47">
    <property type="entry name" value="METHYL VIOLOGEN RESISTANCE PROTEIN SMVA"/>
    <property type="match status" value="1"/>
</dbReference>
<evidence type="ECO:0000256" key="4">
    <source>
        <dbReference type="ARBA" id="ARBA00022692"/>
    </source>
</evidence>
<feature type="transmembrane region" description="Helical" evidence="7">
    <location>
        <begin position="82"/>
        <end position="101"/>
    </location>
</feature>
<dbReference type="SUPFAM" id="SSF103473">
    <property type="entry name" value="MFS general substrate transporter"/>
    <property type="match status" value="1"/>
</dbReference>
<feature type="transmembrane region" description="Helical" evidence="7">
    <location>
        <begin position="202"/>
        <end position="219"/>
    </location>
</feature>
<dbReference type="CDD" id="cd17321">
    <property type="entry name" value="MFS_MMR_MDR_like"/>
    <property type="match status" value="1"/>
</dbReference>
<evidence type="ECO:0000313" key="10">
    <source>
        <dbReference type="Proteomes" id="UP000676079"/>
    </source>
</evidence>
<feature type="transmembrane region" description="Helical" evidence="7">
    <location>
        <begin position="231"/>
        <end position="248"/>
    </location>
</feature>
<dbReference type="EMBL" id="CP074133">
    <property type="protein sequence ID" value="QUX25347.1"/>
    <property type="molecule type" value="Genomic_DNA"/>
</dbReference>
<gene>
    <name evidence="9" type="ORF">KGD84_14485</name>
</gene>
<feature type="transmembrane region" description="Helical" evidence="7">
    <location>
        <begin position="142"/>
        <end position="163"/>
    </location>
</feature>
<feature type="transmembrane region" description="Helical" evidence="7">
    <location>
        <begin position="333"/>
        <end position="350"/>
    </location>
</feature>
<feature type="transmembrane region" description="Helical" evidence="7">
    <location>
        <begin position="53"/>
        <end position="70"/>
    </location>
</feature>
<evidence type="ECO:0000259" key="8">
    <source>
        <dbReference type="PROSITE" id="PS50850"/>
    </source>
</evidence>
<feature type="domain" description="Major facilitator superfamily (MFS) profile" evidence="8">
    <location>
        <begin position="16"/>
        <end position="494"/>
    </location>
</feature>
<evidence type="ECO:0000256" key="6">
    <source>
        <dbReference type="ARBA" id="ARBA00023136"/>
    </source>
</evidence>
<dbReference type="Gene3D" id="1.20.1720.10">
    <property type="entry name" value="Multidrug resistance protein D"/>
    <property type="match status" value="1"/>
</dbReference>
<keyword evidence="4 7" id="KW-0812">Transmembrane</keyword>
<feature type="transmembrane region" description="Helical" evidence="7">
    <location>
        <begin position="268"/>
        <end position="290"/>
    </location>
</feature>
<keyword evidence="3" id="KW-1003">Cell membrane</keyword>